<sequence length="433" mass="46990">MSGQYHAIDANTISLPAQGQVNDNTVLQALVDIKTVLASMNNDLALAITQIGSHDGDLSTLDANIQKQEQSINNLNTALVHLVGTIQTPGSGSSSGITSGSKAPKLATPDKFDGTNKNKATSFRVAVTHYLQVSYPSLTVDKQIAFIISCLDGKAHEWLEPYLEEDVVSGACNRTENFWAKLRNLKQTKSIQEYFKDFQTYSQGLGYNNISLWDMFYDGLSIKIKEFLMAQDFDHSDSSVLLQALANKALKIDQCLEQFQAQNKGSTLGSSSKKDTQPLSAAQGAPRGKLSVGEKVYQSAAQGAPRGKLSVGEKVYQLQLDGKAKKGTIQAIEKNAKGFSVPTVKWNNGTTGTTSFKTLKKDEHPAAPAAFPPKPQSSSKPSSSGPAPMDLDSAQSKAEPIQVKQHISLKERSWKTRTAKRQEQQLSGKKQII</sequence>
<gene>
    <name evidence="2" type="ORF">RDB_LOCUS155863</name>
</gene>
<proteinExistence type="predicted"/>
<evidence type="ECO:0008006" key="4">
    <source>
        <dbReference type="Google" id="ProtNLM"/>
    </source>
</evidence>
<comment type="caution">
    <text evidence="2">The sequence shown here is derived from an EMBL/GenBank/DDBJ whole genome shotgun (WGS) entry which is preliminary data.</text>
</comment>
<reference evidence="2" key="1">
    <citation type="submission" date="2021-01" db="EMBL/GenBank/DDBJ databases">
        <authorList>
            <person name="Kaushik A."/>
        </authorList>
    </citation>
    <scope>NUCLEOTIDE SEQUENCE</scope>
    <source>
        <strain evidence="2">AG1-1C</strain>
    </source>
</reference>
<organism evidence="2 3">
    <name type="scientific">Rhizoctonia solani</name>
    <dbReference type="NCBI Taxonomy" id="456999"/>
    <lineage>
        <taxon>Eukaryota</taxon>
        <taxon>Fungi</taxon>
        <taxon>Dikarya</taxon>
        <taxon>Basidiomycota</taxon>
        <taxon>Agaricomycotina</taxon>
        <taxon>Agaricomycetes</taxon>
        <taxon>Cantharellales</taxon>
        <taxon>Ceratobasidiaceae</taxon>
        <taxon>Rhizoctonia</taxon>
    </lineage>
</organism>
<feature type="compositionally biased region" description="Polar residues" evidence="1">
    <location>
        <begin position="424"/>
        <end position="433"/>
    </location>
</feature>
<accession>A0A8H3BKZ9</accession>
<dbReference type="EMBL" id="CAJMWS010000681">
    <property type="protein sequence ID" value="CAE6458520.1"/>
    <property type="molecule type" value="Genomic_DNA"/>
</dbReference>
<feature type="compositionally biased region" description="Low complexity" evidence="1">
    <location>
        <begin position="89"/>
        <end position="101"/>
    </location>
</feature>
<name>A0A8H3BKZ9_9AGAM</name>
<feature type="region of interest" description="Disordered" evidence="1">
    <location>
        <begin position="265"/>
        <end position="287"/>
    </location>
</feature>
<evidence type="ECO:0000313" key="3">
    <source>
        <dbReference type="Proteomes" id="UP000663846"/>
    </source>
</evidence>
<evidence type="ECO:0000313" key="2">
    <source>
        <dbReference type="EMBL" id="CAE6458520.1"/>
    </source>
</evidence>
<dbReference type="Proteomes" id="UP000663846">
    <property type="component" value="Unassembled WGS sequence"/>
</dbReference>
<feature type="region of interest" description="Disordered" evidence="1">
    <location>
        <begin position="89"/>
        <end position="113"/>
    </location>
</feature>
<protein>
    <recommendedName>
        <fullName evidence="4">Retrotransposon gag domain-containing protein</fullName>
    </recommendedName>
</protein>
<feature type="compositionally biased region" description="Low complexity" evidence="1">
    <location>
        <begin position="376"/>
        <end position="388"/>
    </location>
</feature>
<feature type="region of interest" description="Disordered" evidence="1">
    <location>
        <begin position="365"/>
        <end position="433"/>
    </location>
</feature>
<dbReference type="AlphaFoldDB" id="A0A8H3BKZ9"/>
<evidence type="ECO:0000256" key="1">
    <source>
        <dbReference type="SAM" id="MobiDB-lite"/>
    </source>
</evidence>